<dbReference type="EMBL" id="QXFX01000703">
    <property type="protein sequence ID" value="KAE9106649.1"/>
    <property type="molecule type" value="Genomic_DNA"/>
</dbReference>
<dbReference type="Gene3D" id="2.60.34.10">
    <property type="entry name" value="Substrate Binding Domain Of DNAk, Chain A, domain 1"/>
    <property type="match status" value="1"/>
</dbReference>
<dbReference type="InterPro" id="IPR043129">
    <property type="entry name" value="ATPase_NBD"/>
</dbReference>
<dbReference type="Proteomes" id="UP000460718">
    <property type="component" value="Unassembled WGS sequence"/>
</dbReference>
<dbReference type="PRINTS" id="PR00301">
    <property type="entry name" value="HEATSHOCK70"/>
</dbReference>
<gene>
    <name evidence="6" type="ORF">PF010_g12544</name>
    <name evidence="5" type="ORF">PF011_g9193</name>
</gene>
<reference evidence="7 8" key="1">
    <citation type="submission" date="2018-09" db="EMBL/GenBank/DDBJ databases">
        <title>Genomic investigation of the strawberry pathogen Phytophthora fragariae indicates pathogenicity is determined by transcriptional variation in three key races.</title>
        <authorList>
            <person name="Adams T.M."/>
            <person name="Armitage A.D."/>
            <person name="Sobczyk M.K."/>
            <person name="Bates H.J."/>
            <person name="Dunwell J.M."/>
            <person name="Nellist C.F."/>
            <person name="Harrison R.J."/>
        </authorList>
    </citation>
    <scope>NUCLEOTIDE SEQUENCE [LARGE SCALE GENOMIC DNA]</scope>
    <source>
        <strain evidence="6 8">ONT-3</strain>
        <strain evidence="5 7">SCRP245</strain>
    </source>
</reference>
<evidence type="ECO:0000313" key="5">
    <source>
        <dbReference type="EMBL" id="KAE9011828.1"/>
    </source>
</evidence>
<dbReference type="PANTHER" id="PTHR19375">
    <property type="entry name" value="HEAT SHOCK PROTEIN 70KDA"/>
    <property type="match status" value="1"/>
</dbReference>
<proteinExistence type="inferred from homology"/>
<protein>
    <submittedName>
        <fullName evidence="5">Uncharacterized protein</fullName>
    </submittedName>
</protein>
<evidence type="ECO:0000256" key="2">
    <source>
        <dbReference type="ARBA" id="ARBA00022840"/>
    </source>
</evidence>
<dbReference type="AlphaFoldDB" id="A0A6A3L1R1"/>
<dbReference type="GO" id="GO:0005524">
    <property type="term" value="F:ATP binding"/>
    <property type="evidence" value="ECO:0007669"/>
    <property type="project" value="UniProtKB-KW"/>
</dbReference>
<dbReference type="InterPro" id="IPR013126">
    <property type="entry name" value="Hsp_70_fam"/>
</dbReference>
<dbReference type="SUPFAM" id="SSF53067">
    <property type="entry name" value="Actin-like ATPase domain"/>
    <property type="match status" value="2"/>
</dbReference>
<dbReference type="SUPFAM" id="SSF100920">
    <property type="entry name" value="Heat shock protein 70kD (HSP70), peptide-binding domain"/>
    <property type="match status" value="1"/>
</dbReference>
<sequence length="728" mass="78188">MSGINVGSRKGASPHDVAAGSDVDDTPPSDSIVDEATGSVGCIIGIDFGRTKCEAAVVVEDGSVALIPLELQDPERCFSMPSYVSMGVREWEVGLQAANRAKAGHPYTVYDLTMLLGKKLDAIRPRDSGRWDFALRSGVADKAVVECPTKSNSPDLAYPEQVAAMLLSTIKQRAEVFTGKRVTGAVVSVPAAYNRTQRQSLRNACSIAGIHVERLVISSTATAVAHADSLTSANNSEASNPEKTVLVVDCGGGSLNVTLARVRADDRAEDSSAGIEVQVEATAGDLETGGEALTDRLFDHFYQQAKAADTSTNTASPAFSRRLRRASVLAQKILSTSQQAAIDLPPWLPRRGARGSGSASGAVAGFCSSISRADFENLCGKELWCRLPDTVEQVLTRAKVKKEDVDAIVVTGGAMQVPKFREVLGDCFAEHWNRIMDLPKHTVAVGAALIAAQNGRYSLLYEPTPLALGIRSASGDTLIVVPSSTQLPTRQSRVYYASCQSEITFDILEGLLDAEQQKNHTSGRTSCLEHCMGCVPIDGSRASAPLILKLEVVFEVDATDRLTVVVSDNSNNRTTRLVITGDETCLSTEAVALARAQLSEILNDSAGMEDSKTAPPSLALTVYPQNLAPIEACPVDTLRSCVATLTPMVLTNRFSVCIPPGDLFILRSRVEHASTWLDQIDPSQQNTLNTDQQIRTAREYLRQIRMLHLLSTASSAFSRLRQELDLLN</sequence>
<evidence type="ECO:0000313" key="7">
    <source>
        <dbReference type="Proteomes" id="UP000460718"/>
    </source>
</evidence>
<evidence type="ECO:0000256" key="4">
    <source>
        <dbReference type="SAM" id="MobiDB-lite"/>
    </source>
</evidence>
<evidence type="ECO:0000313" key="8">
    <source>
        <dbReference type="Proteomes" id="UP000488956"/>
    </source>
</evidence>
<accession>A0A6A3L1R1</accession>
<organism evidence="5 7">
    <name type="scientific">Phytophthora fragariae</name>
    <dbReference type="NCBI Taxonomy" id="53985"/>
    <lineage>
        <taxon>Eukaryota</taxon>
        <taxon>Sar</taxon>
        <taxon>Stramenopiles</taxon>
        <taxon>Oomycota</taxon>
        <taxon>Peronosporomycetes</taxon>
        <taxon>Peronosporales</taxon>
        <taxon>Peronosporaceae</taxon>
        <taxon>Phytophthora</taxon>
    </lineage>
</organism>
<dbReference type="Gene3D" id="3.30.30.30">
    <property type="match status" value="1"/>
</dbReference>
<evidence type="ECO:0000256" key="1">
    <source>
        <dbReference type="ARBA" id="ARBA00022741"/>
    </source>
</evidence>
<dbReference type="EMBL" id="QXFW01000450">
    <property type="protein sequence ID" value="KAE9011828.1"/>
    <property type="molecule type" value="Genomic_DNA"/>
</dbReference>
<name>A0A6A3L1R1_9STRA</name>
<evidence type="ECO:0000313" key="6">
    <source>
        <dbReference type="EMBL" id="KAE9106649.1"/>
    </source>
</evidence>
<comment type="caution">
    <text evidence="5">The sequence shown here is derived from an EMBL/GenBank/DDBJ whole genome shotgun (WGS) entry which is preliminary data.</text>
</comment>
<comment type="similarity">
    <text evidence="3">Belongs to the heat shock protein 70 family.</text>
</comment>
<evidence type="ECO:0000256" key="3">
    <source>
        <dbReference type="RuleBase" id="RU003322"/>
    </source>
</evidence>
<feature type="region of interest" description="Disordered" evidence="4">
    <location>
        <begin position="1"/>
        <end position="34"/>
    </location>
</feature>
<dbReference type="Gene3D" id="3.30.420.40">
    <property type="match status" value="2"/>
</dbReference>
<dbReference type="GO" id="GO:0140662">
    <property type="term" value="F:ATP-dependent protein folding chaperone"/>
    <property type="evidence" value="ECO:0007669"/>
    <property type="project" value="InterPro"/>
</dbReference>
<keyword evidence="1 3" id="KW-0547">Nucleotide-binding</keyword>
<dbReference type="Proteomes" id="UP000488956">
    <property type="component" value="Unassembled WGS sequence"/>
</dbReference>
<dbReference type="Pfam" id="PF00012">
    <property type="entry name" value="HSP70"/>
    <property type="match status" value="1"/>
</dbReference>
<dbReference type="Gene3D" id="3.90.640.10">
    <property type="entry name" value="Actin, Chain A, domain 4"/>
    <property type="match status" value="1"/>
</dbReference>
<dbReference type="InterPro" id="IPR029047">
    <property type="entry name" value="HSP70_peptide-bd_sf"/>
</dbReference>
<keyword evidence="2 3" id="KW-0067">ATP-binding</keyword>